<proteinExistence type="predicted"/>
<name>A0A1J5QD22_9ZZZZ</name>
<dbReference type="EMBL" id="MLJW01000969">
    <property type="protein sequence ID" value="OIQ81106.1"/>
    <property type="molecule type" value="Genomic_DNA"/>
</dbReference>
<comment type="caution">
    <text evidence="1">The sequence shown here is derived from an EMBL/GenBank/DDBJ whole genome shotgun (WGS) entry which is preliminary data.</text>
</comment>
<reference evidence="1" key="1">
    <citation type="submission" date="2016-10" db="EMBL/GenBank/DDBJ databases">
        <title>Sequence of Gallionella enrichment culture.</title>
        <authorList>
            <person name="Poehlein A."/>
            <person name="Muehling M."/>
            <person name="Daniel R."/>
        </authorList>
    </citation>
    <scope>NUCLEOTIDE SEQUENCE</scope>
</reference>
<sequence length="183" mass="19607">MSFKLRVKAGGGPGSRVACALPAALLAAGVAHADLSLRNATDAMLTCRVDGRYARDDGGALDLVLIEAAPMQAGQRIGGAPVWLRVWRPERVRFASLELACDGTLDAHAVALHAVLARDDPFWDVDRASWPRCAPDPFVDSELEIVRDRRGDADGFAVRGACRTAQGSAAYQGLHPIDFEYLP</sequence>
<dbReference type="AlphaFoldDB" id="A0A1J5QD22"/>
<protein>
    <submittedName>
        <fullName evidence="1">Uncharacterized protein</fullName>
    </submittedName>
</protein>
<organism evidence="1">
    <name type="scientific">mine drainage metagenome</name>
    <dbReference type="NCBI Taxonomy" id="410659"/>
    <lineage>
        <taxon>unclassified sequences</taxon>
        <taxon>metagenomes</taxon>
        <taxon>ecological metagenomes</taxon>
    </lineage>
</organism>
<gene>
    <name evidence="1" type="ORF">GALL_371290</name>
</gene>
<evidence type="ECO:0000313" key="1">
    <source>
        <dbReference type="EMBL" id="OIQ81106.1"/>
    </source>
</evidence>
<accession>A0A1J5QD22</accession>